<dbReference type="Gene3D" id="2.30.30.60">
    <property type="match status" value="1"/>
</dbReference>
<feature type="transmembrane region" description="Helical" evidence="5">
    <location>
        <begin position="354"/>
        <end position="377"/>
    </location>
</feature>
<dbReference type="EMBL" id="WTUX01000019">
    <property type="protein sequence ID" value="MZR14517.1"/>
    <property type="molecule type" value="Genomic_DNA"/>
</dbReference>
<comment type="caution">
    <text evidence="8">The sequence shown here is derived from an EMBL/GenBank/DDBJ whole genome shotgun (WGS) entry which is preliminary data.</text>
</comment>
<reference evidence="8 9" key="1">
    <citation type="submission" date="2019-12" db="EMBL/GenBank/DDBJ databases">
        <title>Maritimibacter sp. nov. sp. isolated from sea sand.</title>
        <authorList>
            <person name="Kim J."/>
            <person name="Jeong S.E."/>
            <person name="Jung H.S."/>
            <person name="Jeon C.O."/>
        </authorList>
    </citation>
    <scope>NUCLEOTIDE SEQUENCE [LARGE SCALE GENOMIC DNA]</scope>
    <source>
        <strain evidence="8 9">DP07</strain>
    </source>
</reference>
<keyword evidence="6" id="KW-0732">Signal</keyword>
<feature type="transmembrane region" description="Helical" evidence="5">
    <location>
        <begin position="277"/>
        <end position="295"/>
    </location>
</feature>
<keyword evidence="2 5" id="KW-0812">Transmembrane</keyword>
<dbReference type="InterPro" id="IPR023408">
    <property type="entry name" value="MscS_beta-dom_sf"/>
</dbReference>
<dbReference type="Pfam" id="PF00924">
    <property type="entry name" value="MS_channel_2nd"/>
    <property type="match status" value="1"/>
</dbReference>
<dbReference type="SUPFAM" id="SSF50182">
    <property type="entry name" value="Sm-like ribonucleoproteins"/>
    <property type="match status" value="1"/>
</dbReference>
<dbReference type="Proteomes" id="UP000467322">
    <property type="component" value="Unassembled WGS sequence"/>
</dbReference>
<evidence type="ECO:0000256" key="1">
    <source>
        <dbReference type="ARBA" id="ARBA00004370"/>
    </source>
</evidence>
<evidence type="ECO:0000313" key="8">
    <source>
        <dbReference type="EMBL" id="MZR14517.1"/>
    </source>
</evidence>
<dbReference type="PANTHER" id="PTHR30566:SF25">
    <property type="entry name" value="INNER MEMBRANE PROTEIN"/>
    <property type="match status" value="1"/>
</dbReference>
<evidence type="ECO:0000259" key="7">
    <source>
        <dbReference type="Pfam" id="PF00924"/>
    </source>
</evidence>
<evidence type="ECO:0000256" key="4">
    <source>
        <dbReference type="ARBA" id="ARBA00023136"/>
    </source>
</evidence>
<evidence type="ECO:0000256" key="6">
    <source>
        <dbReference type="SAM" id="SignalP"/>
    </source>
</evidence>
<keyword evidence="9" id="KW-1185">Reference proteome</keyword>
<feature type="signal peptide" evidence="6">
    <location>
        <begin position="1"/>
        <end position="20"/>
    </location>
</feature>
<proteinExistence type="predicted"/>
<dbReference type="InterPro" id="IPR010920">
    <property type="entry name" value="LSM_dom_sf"/>
</dbReference>
<dbReference type="InterPro" id="IPR006685">
    <property type="entry name" value="MscS_channel_2nd"/>
</dbReference>
<evidence type="ECO:0000313" key="9">
    <source>
        <dbReference type="Proteomes" id="UP000467322"/>
    </source>
</evidence>
<organism evidence="8 9">
    <name type="scientific">Maritimibacter harenae</name>
    <dbReference type="NCBI Taxonomy" id="2606218"/>
    <lineage>
        <taxon>Bacteria</taxon>
        <taxon>Pseudomonadati</taxon>
        <taxon>Pseudomonadota</taxon>
        <taxon>Alphaproteobacteria</taxon>
        <taxon>Rhodobacterales</taxon>
        <taxon>Roseobacteraceae</taxon>
        <taxon>Maritimibacter</taxon>
    </lineage>
</organism>
<dbReference type="PANTHER" id="PTHR30566">
    <property type="entry name" value="YNAI-RELATED MECHANOSENSITIVE ION CHANNEL"/>
    <property type="match status" value="1"/>
</dbReference>
<dbReference type="Gene3D" id="1.10.287.1260">
    <property type="match status" value="1"/>
</dbReference>
<evidence type="ECO:0000256" key="2">
    <source>
        <dbReference type="ARBA" id="ARBA00022692"/>
    </source>
</evidence>
<dbReference type="GO" id="GO:0016020">
    <property type="term" value="C:membrane"/>
    <property type="evidence" value="ECO:0007669"/>
    <property type="project" value="UniProtKB-SubCell"/>
</dbReference>
<feature type="transmembrane region" description="Helical" evidence="5">
    <location>
        <begin position="246"/>
        <end position="265"/>
    </location>
</feature>
<gene>
    <name evidence="8" type="ORF">GQE99_15970</name>
</gene>
<comment type="subcellular location">
    <subcellularLocation>
        <location evidence="1">Membrane</location>
    </subcellularLocation>
</comment>
<evidence type="ECO:0000256" key="5">
    <source>
        <dbReference type="SAM" id="Phobius"/>
    </source>
</evidence>
<dbReference type="GO" id="GO:0008381">
    <property type="term" value="F:mechanosensitive monoatomic ion channel activity"/>
    <property type="evidence" value="ECO:0007669"/>
    <property type="project" value="UniProtKB-ARBA"/>
</dbReference>
<feature type="chain" id="PRO_5032971984" evidence="6">
    <location>
        <begin position="21"/>
        <end position="556"/>
    </location>
</feature>
<protein>
    <submittedName>
        <fullName evidence="8">Mechanosensitive ion channel</fullName>
    </submittedName>
</protein>
<feature type="domain" description="Mechanosensitive ion channel MscS" evidence="7">
    <location>
        <begin position="376"/>
        <end position="441"/>
    </location>
</feature>
<keyword evidence="4 5" id="KW-0472">Membrane</keyword>
<name>A0A845M957_9RHOB</name>
<dbReference type="RefSeq" id="WP_161352633.1">
    <property type="nucleotide sequence ID" value="NZ_WTUX01000019.1"/>
</dbReference>
<sequence>MIAAVLCVLVAAAIARPTFAQDGSRFWYETEALNPGLPEGDASRLDRSTPRLTLRGFINATERGDYDAAAHYLNLARLAPENHAASGPAAANRLASIMARQVWIDWSSIPARPDAMIEMAGGSNSRAGEPRRNLPLATLQTGGKAYDLRLARYKPPEGPAVWLFTPQTVDNIAPLYDAFGPRRYERAIPDVLKRELAGLWLWEWLALPLIALIVLALGWGVQKVVHWLSTKAPRNWLRNGLDRSRLPLALLVMAGTTQAILAWVLSFSGPVQAIVKPTLTIVMVWAVGMTALRILDAILHKITLRFVGDIDDKRGFDERNFYTSIYALRRLIVLVTVGIAAIIVLARLNLFDSIGMTLLASAGVLTVILGIAGQAVLGNIIASLQIAFAKPVRIGDAVYFEGEWSYVEAIFYTFLRLRTWDKRRIVVPVTYFISKPFENWSVTEARMMRVIDLWLDPCADVDLLRRSFQKMLEDDPDITDTENAYVYATDHSPDGFKISFYAMMPDPSTGWTAQSRLREKLMACVRDEHPEWIARERVLDVGDGDRRAGTRAAGAG</sequence>
<evidence type="ECO:0000256" key="3">
    <source>
        <dbReference type="ARBA" id="ARBA00022989"/>
    </source>
</evidence>
<keyword evidence="3 5" id="KW-1133">Transmembrane helix</keyword>
<feature type="transmembrane region" description="Helical" evidence="5">
    <location>
        <begin position="199"/>
        <end position="225"/>
    </location>
</feature>
<feature type="transmembrane region" description="Helical" evidence="5">
    <location>
        <begin position="331"/>
        <end position="348"/>
    </location>
</feature>
<dbReference type="AlphaFoldDB" id="A0A845M957"/>
<accession>A0A845M957</accession>